<dbReference type="GO" id="GO:0003676">
    <property type="term" value="F:nucleic acid binding"/>
    <property type="evidence" value="ECO:0007669"/>
    <property type="project" value="InterPro"/>
</dbReference>
<name>A0A4Y2NE48_ARAVE</name>
<dbReference type="InterPro" id="IPR036397">
    <property type="entry name" value="RNaseH_sf"/>
</dbReference>
<dbReference type="EMBL" id="BGPR01008922">
    <property type="protein sequence ID" value="GBN36919.1"/>
    <property type="molecule type" value="Genomic_DNA"/>
</dbReference>
<organism evidence="1 2">
    <name type="scientific">Araneus ventricosus</name>
    <name type="common">Orbweaver spider</name>
    <name type="synonym">Epeira ventricosa</name>
    <dbReference type="NCBI Taxonomy" id="182803"/>
    <lineage>
        <taxon>Eukaryota</taxon>
        <taxon>Metazoa</taxon>
        <taxon>Ecdysozoa</taxon>
        <taxon>Arthropoda</taxon>
        <taxon>Chelicerata</taxon>
        <taxon>Arachnida</taxon>
        <taxon>Araneae</taxon>
        <taxon>Araneomorphae</taxon>
        <taxon>Entelegynae</taxon>
        <taxon>Araneoidea</taxon>
        <taxon>Araneidae</taxon>
        <taxon>Araneus</taxon>
    </lineage>
</organism>
<sequence length="86" mass="10155">MLQHGLFPQIQQDRDDFIYMQDVAPPHFHPEVQQYLYGTILTPCDFYLWMYIKDSVYVPPMPDNLQDTRSNCYNSELNNQGPVISL</sequence>
<dbReference type="AlphaFoldDB" id="A0A4Y2NE48"/>
<proteinExistence type="predicted"/>
<comment type="caution">
    <text evidence="1">The sequence shown here is derived from an EMBL/GenBank/DDBJ whole genome shotgun (WGS) entry which is preliminary data.</text>
</comment>
<protein>
    <submittedName>
        <fullName evidence="1">Uncharacterized protein</fullName>
    </submittedName>
</protein>
<accession>A0A4Y2NE48</accession>
<keyword evidence="2" id="KW-1185">Reference proteome</keyword>
<gene>
    <name evidence="1" type="ORF">AVEN_87533_1</name>
</gene>
<dbReference type="Proteomes" id="UP000499080">
    <property type="component" value="Unassembled WGS sequence"/>
</dbReference>
<evidence type="ECO:0000313" key="2">
    <source>
        <dbReference type="Proteomes" id="UP000499080"/>
    </source>
</evidence>
<dbReference type="Gene3D" id="3.30.420.10">
    <property type="entry name" value="Ribonuclease H-like superfamily/Ribonuclease H"/>
    <property type="match status" value="1"/>
</dbReference>
<reference evidence="1 2" key="1">
    <citation type="journal article" date="2019" name="Sci. Rep.">
        <title>Orb-weaving spider Araneus ventricosus genome elucidates the spidroin gene catalogue.</title>
        <authorList>
            <person name="Kono N."/>
            <person name="Nakamura H."/>
            <person name="Ohtoshi R."/>
            <person name="Moran D.A.P."/>
            <person name="Shinohara A."/>
            <person name="Yoshida Y."/>
            <person name="Fujiwara M."/>
            <person name="Mori M."/>
            <person name="Tomita M."/>
            <person name="Arakawa K."/>
        </authorList>
    </citation>
    <scope>NUCLEOTIDE SEQUENCE [LARGE SCALE GENOMIC DNA]</scope>
</reference>
<evidence type="ECO:0000313" key="1">
    <source>
        <dbReference type="EMBL" id="GBN36919.1"/>
    </source>
</evidence>